<keyword evidence="6" id="KW-0479">Metal-binding</keyword>
<keyword evidence="8" id="KW-0378">Hydrolase</keyword>
<evidence type="ECO:0000259" key="12">
    <source>
        <dbReference type="SMART" id="SM00986"/>
    </source>
</evidence>
<keyword evidence="9" id="KW-0408">Iron</keyword>
<evidence type="ECO:0000256" key="2">
    <source>
        <dbReference type="ARBA" id="ARBA00006521"/>
    </source>
</evidence>
<dbReference type="GO" id="GO:0006281">
    <property type="term" value="P:DNA repair"/>
    <property type="evidence" value="ECO:0007669"/>
    <property type="project" value="UniProtKB-KW"/>
</dbReference>
<proteinExistence type="inferred from homology"/>
<dbReference type="GO" id="GO:0051539">
    <property type="term" value="F:4 iron, 4 sulfur cluster binding"/>
    <property type="evidence" value="ECO:0007669"/>
    <property type="project" value="UniProtKB-KW"/>
</dbReference>
<evidence type="ECO:0000256" key="7">
    <source>
        <dbReference type="ARBA" id="ARBA00022763"/>
    </source>
</evidence>
<dbReference type="EC" id="3.2.2.27" evidence="3"/>
<gene>
    <name evidence="13" type="ORF">A3A77_05025</name>
</gene>
<evidence type="ECO:0000256" key="3">
    <source>
        <dbReference type="ARBA" id="ARBA00012030"/>
    </source>
</evidence>
<evidence type="ECO:0000256" key="1">
    <source>
        <dbReference type="ARBA" id="ARBA00001400"/>
    </source>
</evidence>
<evidence type="ECO:0000256" key="9">
    <source>
        <dbReference type="ARBA" id="ARBA00023004"/>
    </source>
</evidence>
<feature type="domain" description="Uracil-DNA glycosylase-like" evidence="12">
    <location>
        <begin position="33"/>
        <end position="182"/>
    </location>
</feature>
<dbReference type="Gene3D" id="3.40.470.10">
    <property type="entry name" value="Uracil-DNA glycosylase-like domain"/>
    <property type="match status" value="1"/>
</dbReference>
<keyword evidence="10" id="KW-0411">Iron-sulfur</keyword>
<dbReference type="GO" id="GO:0004844">
    <property type="term" value="F:uracil DNA N-glycosylase activity"/>
    <property type="evidence" value="ECO:0007669"/>
    <property type="project" value="UniProtKB-EC"/>
</dbReference>
<dbReference type="PANTHER" id="PTHR33693:SF1">
    <property type="entry name" value="TYPE-4 URACIL-DNA GLYCOSYLASE"/>
    <property type="match status" value="1"/>
</dbReference>
<name>A0A1G1VBC0_9BACT</name>
<keyword evidence="7" id="KW-0227">DNA damage</keyword>
<dbReference type="SMART" id="SM00986">
    <property type="entry name" value="UDG"/>
    <property type="match status" value="1"/>
</dbReference>
<dbReference type="CDD" id="cd10030">
    <property type="entry name" value="UDG-F4_TTUDGA_SPO1dp_like"/>
    <property type="match status" value="1"/>
</dbReference>
<evidence type="ECO:0000256" key="10">
    <source>
        <dbReference type="ARBA" id="ARBA00023014"/>
    </source>
</evidence>
<protein>
    <recommendedName>
        <fullName evidence="4">Type-4 uracil-DNA glycosylase</fullName>
        <ecNumber evidence="3">3.2.2.27</ecNumber>
    </recommendedName>
</protein>
<evidence type="ECO:0000313" key="13">
    <source>
        <dbReference type="EMBL" id="OGY12611.1"/>
    </source>
</evidence>
<accession>A0A1G1VBC0</accession>
<reference evidence="13 14" key="1">
    <citation type="journal article" date="2016" name="Nat. Commun.">
        <title>Thousands of microbial genomes shed light on interconnected biogeochemical processes in an aquifer system.</title>
        <authorList>
            <person name="Anantharaman K."/>
            <person name="Brown C.T."/>
            <person name="Hug L.A."/>
            <person name="Sharon I."/>
            <person name="Castelle C.J."/>
            <person name="Probst A.J."/>
            <person name="Thomas B.C."/>
            <person name="Singh A."/>
            <person name="Wilkins M.J."/>
            <person name="Karaoz U."/>
            <person name="Brodie E.L."/>
            <person name="Williams K.H."/>
            <person name="Hubbard S.S."/>
            <person name="Banfield J.F."/>
        </authorList>
    </citation>
    <scope>NUCLEOTIDE SEQUENCE [LARGE SCALE GENOMIC DNA]</scope>
</reference>
<dbReference type="AlphaFoldDB" id="A0A1G1VBC0"/>
<sequence length="208" mass="23819">MSINKREELEKLKKEMQGDNSLPLRAGATQLVFGEGNPNTKVYFIGEGPGFNEDRLGRPFVGQAGKLLDNLLQSVNLKREDVYISNIVRFRPPENRDPLPEEIEAFRPYVDREIEIIDPKIIVTLGRFSMGKFLPNVKISQVHGKPRKISWHGREMVIIPMYHPAAALRAGAIMQQIREDFKIIPEVIKELEEENKKEDNSGEQMKLL</sequence>
<comment type="similarity">
    <text evidence="2">Belongs to the uracil-DNA glycosylase (UDG) superfamily. Type 4 (UDGa) family.</text>
</comment>
<evidence type="ECO:0000256" key="5">
    <source>
        <dbReference type="ARBA" id="ARBA00022485"/>
    </source>
</evidence>
<dbReference type="GO" id="GO:0046872">
    <property type="term" value="F:metal ion binding"/>
    <property type="evidence" value="ECO:0007669"/>
    <property type="project" value="UniProtKB-KW"/>
</dbReference>
<dbReference type="SUPFAM" id="SSF52141">
    <property type="entry name" value="Uracil-DNA glycosylase-like"/>
    <property type="match status" value="1"/>
</dbReference>
<comment type="caution">
    <text evidence="13">The sequence shown here is derived from an EMBL/GenBank/DDBJ whole genome shotgun (WGS) entry which is preliminary data.</text>
</comment>
<dbReference type="Proteomes" id="UP000178659">
    <property type="component" value="Unassembled WGS sequence"/>
</dbReference>
<comment type="catalytic activity">
    <reaction evidence="1">
        <text>Hydrolyzes single-stranded DNA or mismatched double-stranded DNA and polynucleotides, releasing free uracil.</text>
        <dbReference type="EC" id="3.2.2.27"/>
    </reaction>
</comment>
<dbReference type="InterPro" id="IPR036895">
    <property type="entry name" value="Uracil-DNA_glycosylase-like_sf"/>
</dbReference>
<keyword evidence="11" id="KW-0234">DNA repair</keyword>
<evidence type="ECO:0000256" key="11">
    <source>
        <dbReference type="ARBA" id="ARBA00023204"/>
    </source>
</evidence>
<evidence type="ECO:0000256" key="6">
    <source>
        <dbReference type="ARBA" id="ARBA00022723"/>
    </source>
</evidence>
<dbReference type="PANTHER" id="PTHR33693">
    <property type="entry name" value="TYPE-5 URACIL-DNA GLYCOSYLASE"/>
    <property type="match status" value="1"/>
</dbReference>
<dbReference type="EMBL" id="MHCC01000026">
    <property type="protein sequence ID" value="OGY12611.1"/>
    <property type="molecule type" value="Genomic_DNA"/>
</dbReference>
<dbReference type="Pfam" id="PF03167">
    <property type="entry name" value="UDG"/>
    <property type="match status" value="1"/>
</dbReference>
<keyword evidence="5" id="KW-0004">4Fe-4S</keyword>
<dbReference type="InterPro" id="IPR005273">
    <property type="entry name" value="Ura-DNA_glyco_family4"/>
</dbReference>
<dbReference type="NCBIfam" id="TIGR00758">
    <property type="entry name" value="UDG_fam4"/>
    <property type="match status" value="1"/>
</dbReference>
<evidence type="ECO:0000256" key="4">
    <source>
        <dbReference type="ARBA" id="ARBA00019403"/>
    </source>
</evidence>
<dbReference type="InterPro" id="IPR005122">
    <property type="entry name" value="Uracil-DNA_glycosylase-like"/>
</dbReference>
<evidence type="ECO:0000313" key="14">
    <source>
        <dbReference type="Proteomes" id="UP000178659"/>
    </source>
</evidence>
<evidence type="ECO:0000256" key="8">
    <source>
        <dbReference type="ARBA" id="ARBA00022801"/>
    </source>
</evidence>
<dbReference type="SMART" id="SM00987">
    <property type="entry name" value="UreE_C"/>
    <property type="match status" value="1"/>
</dbReference>
<organism evidence="13 14">
    <name type="scientific">Candidatus Blackburnbacteria bacterium RIFCSPLOWO2_01_FULL_40_20</name>
    <dbReference type="NCBI Taxonomy" id="1797519"/>
    <lineage>
        <taxon>Bacteria</taxon>
        <taxon>Candidatus Blackburniibacteriota</taxon>
    </lineage>
</organism>
<dbReference type="InterPro" id="IPR051536">
    <property type="entry name" value="UDG_Type-4/5"/>
</dbReference>